<comment type="caution">
    <text evidence="1">The sequence shown here is derived from an EMBL/GenBank/DDBJ whole genome shotgun (WGS) entry which is preliminary data.</text>
</comment>
<protein>
    <submittedName>
        <fullName evidence="1">Uncharacterized protein</fullName>
    </submittedName>
</protein>
<dbReference type="EMBL" id="QXFT01000208">
    <property type="protein sequence ID" value="KAE9350904.1"/>
    <property type="molecule type" value="Genomic_DNA"/>
</dbReference>
<accession>A0A6A4G544</accession>
<evidence type="ECO:0000313" key="2">
    <source>
        <dbReference type="Proteomes" id="UP000434957"/>
    </source>
</evidence>
<evidence type="ECO:0000313" key="1">
    <source>
        <dbReference type="EMBL" id="KAE9350904.1"/>
    </source>
</evidence>
<dbReference type="AlphaFoldDB" id="A0A6A4G544"/>
<name>A0A6A4G544_9STRA</name>
<reference evidence="1 2" key="1">
    <citation type="submission" date="2018-08" db="EMBL/GenBank/DDBJ databases">
        <title>Genomic investigation of the strawberry pathogen Phytophthora fragariae indicates pathogenicity is determined by transcriptional variation in three key races.</title>
        <authorList>
            <person name="Adams T.M."/>
            <person name="Armitage A.D."/>
            <person name="Sobczyk M.K."/>
            <person name="Bates H.J."/>
            <person name="Dunwell J.M."/>
            <person name="Nellist C.F."/>
            <person name="Harrison R.J."/>
        </authorList>
    </citation>
    <scope>NUCLEOTIDE SEQUENCE [LARGE SCALE GENOMIC DNA]</scope>
    <source>
        <strain evidence="1 2">SCRP333</strain>
    </source>
</reference>
<dbReference type="Proteomes" id="UP000434957">
    <property type="component" value="Unassembled WGS sequence"/>
</dbReference>
<proteinExistence type="predicted"/>
<sequence>MMLPTRSRRTRRTSALLLPRHPMSSVAQHLFSPASTLAAPVMSDAFPVYR</sequence>
<organism evidence="1 2">
    <name type="scientific">Phytophthora rubi</name>
    <dbReference type="NCBI Taxonomy" id="129364"/>
    <lineage>
        <taxon>Eukaryota</taxon>
        <taxon>Sar</taxon>
        <taxon>Stramenopiles</taxon>
        <taxon>Oomycota</taxon>
        <taxon>Peronosporomycetes</taxon>
        <taxon>Peronosporales</taxon>
        <taxon>Peronosporaceae</taxon>
        <taxon>Phytophthora</taxon>
    </lineage>
</organism>
<gene>
    <name evidence="1" type="ORF">PR003_g5148</name>
</gene>
<keyword evidence="2" id="KW-1185">Reference proteome</keyword>